<accession>A0ABP9XGA1</accession>
<dbReference type="Proteomes" id="UP001404956">
    <property type="component" value="Unassembled WGS sequence"/>
</dbReference>
<keyword evidence="3" id="KW-1185">Reference proteome</keyword>
<evidence type="ECO:0008006" key="4">
    <source>
        <dbReference type="Google" id="ProtNLM"/>
    </source>
</evidence>
<feature type="region of interest" description="Disordered" evidence="1">
    <location>
        <begin position="107"/>
        <end position="127"/>
    </location>
</feature>
<comment type="caution">
    <text evidence="2">The sequence shown here is derived from an EMBL/GenBank/DDBJ whole genome shotgun (WGS) entry which is preliminary data.</text>
</comment>
<protein>
    <recommendedName>
        <fullName evidence="4">DUF4900 domain-containing protein</fullName>
    </recommendedName>
</protein>
<dbReference type="RefSeq" id="WP_345455752.1">
    <property type="nucleotide sequence ID" value="NZ_BAABRV010000007.1"/>
</dbReference>
<name>A0ABP9XGA1_9DEIO</name>
<reference evidence="2 3" key="1">
    <citation type="submission" date="2024-02" db="EMBL/GenBank/DDBJ databases">
        <title>Deinococcus aluminii NBRC 112889.</title>
        <authorList>
            <person name="Ichikawa N."/>
            <person name="Katano-Makiyama Y."/>
            <person name="Hidaka K."/>
        </authorList>
    </citation>
    <scope>NUCLEOTIDE SEQUENCE [LARGE SCALE GENOMIC DNA]</scope>
    <source>
        <strain evidence="2 3">NBRC 112889</strain>
    </source>
</reference>
<gene>
    <name evidence="2" type="ORF">Dalu01_02788</name>
</gene>
<sequence length="677" mass="73071">MIIVVLFTLLLLAGILAATLRLGLGSRQNTADQAATLRAQYAAESKVNLARSTLRDIQTMLAPTGTNAAGAIVPYMKLPPVGPVSVQSVIEAYARRFCGKEAVSEPWTDTSEFDTPRNESDTQPYPGAKQCLVDKNSSLTAQKYAILADAVTPTAYNVLPASERPKPGQPLTDWWNKRLDSVDLGDAKYMVKPLRVVKLGSSSNVRYRFYLGVTSLSAKNSSGNGTRVLASKRTSKGDWWFEVTIPNPFNYNLFIDQWLSDDGGFFNDIIDGDMFVNEKVRFLFGFNTVNFKGDVFSAGCTSFPTSGEAESGADCAKSAGIYQPLNTLVAPPANSDVSTINNYLNTRMTDAGTQFAPGKKGTFTSQYIPLPTNASRQKDAATESGIMLDSEERNVELVAGDEGGNPLSSYSSDNSSWNEPSPTYQYIRVRNPGGQITKEYRYGPDGMLYVKDNNGNGKKGTWSSMGKTFNGVIYGGEKPAKSITVSGPDRIGNSRTADVSKMPPALASFAKINVTGASGLRLDSDLTMSNTPCDNQNSQKGCPKTGNDKPGNILGLYAPTGDIVMTNNTKNDATYHAAIMASQGTFNVEDYDSRPMQGHRHVIGSVVEKRYGLNGVARLDGTFVSGYGDDFSYDARLKEGILPPSSPLVVVGQFSDNSISGKKLDDVAWQQVSTGDY</sequence>
<evidence type="ECO:0000256" key="1">
    <source>
        <dbReference type="SAM" id="MobiDB-lite"/>
    </source>
</evidence>
<evidence type="ECO:0000313" key="3">
    <source>
        <dbReference type="Proteomes" id="UP001404956"/>
    </source>
</evidence>
<organism evidence="2 3">
    <name type="scientific">Deinococcus aluminii</name>
    <dbReference type="NCBI Taxonomy" id="1656885"/>
    <lineage>
        <taxon>Bacteria</taxon>
        <taxon>Thermotogati</taxon>
        <taxon>Deinococcota</taxon>
        <taxon>Deinococci</taxon>
        <taxon>Deinococcales</taxon>
        <taxon>Deinococcaceae</taxon>
        <taxon>Deinococcus</taxon>
    </lineage>
</organism>
<proteinExistence type="predicted"/>
<dbReference type="EMBL" id="BAABRV010000007">
    <property type="protein sequence ID" value="GAA5534378.1"/>
    <property type="molecule type" value="Genomic_DNA"/>
</dbReference>
<evidence type="ECO:0000313" key="2">
    <source>
        <dbReference type="EMBL" id="GAA5534378.1"/>
    </source>
</evidence>